<gene>
    <name evidence="2" type="ORF">PEB0149_014210</name>
</gene>
<evidence type="ECO:0000259" key="1">
    <source>
        <dbReference type="Pfam" id="PF10137"/>
    </source>
</evidence>
<evidence type="ECO:0000313" key="2">
    <source>
        <dbReference type="EMBL" id="OLY43979.1"/>
    </source>
</evidence>
<evidence type="ECO:0000313" key="3">
    <source>
        <dbReference type="Proteomes" id="UP000187344"/>
    </source>
</evidence>
<feature type="domain" description="CD-NTase-associated protein 12/Pycsar effector protein TIR" evidence="1">
    <location>
        <begin position="234"/>
        <end position="347"/>
    </location>
</feature>
<dbReference type="GO" id="GO:0050135">
    <property type="term" value="F:NADP+ nucleosidase activity"/>
    <property type="evidence" value="ECO:0007669"/>
    <property type="project" value="InterPro"/>
</dbReference>
<sequence>MTFLDELSEIVDELDKLSAKLSPKEATLLNIKEKAELVGKSSSNSWVGYQASVYYNNFQAPPSDAVFSIQWGFGGYPDMGLCSRGDWRKYNPDDVINYIYQLAGISDLNKYEKGKNLIEEKLNYYKSTILSIISLQDENDILNDIKKDVEKCKPVILSHILHALKPPFKIVTNDMAALNGGIICPPHIIVIGKVHSILQTYEMCGQLAQLARKAASHIKRMNMADSQLNRVGNKIFIGHGQSPVWRDLKDFIRDRLHLPYDEFNRVPIAGKTNTDRLSEMLDDACFAFIIMTAEDETPKGGLQARMNVIHEVGLFQGRLGFEKAIVLLEDKCSEFSNIQGLGQIRFSSKHFSKSFEKIRGVLEKHGIIKNN</sequence>
<dbReference type="EMBL" id="LXYT01000001">
    <property type="protein sequence ID" value="OLY43979.1"/>
    <property type="molecule type" value="Genomic_DNA"/>
</dbReference>
<comment type="caution">
    <text evidence="2">The sequence shown here is derived from an EMBL/GenBank/DDBJ whole genome shotgun (WGS) entry which is preliminary data.</text>
</comment>
<keyword evidence="3" id="KW-1185">Reference proteome</keyword>
<dbReference type="Proteomes" id="UP000187344">
    <property type="component" value="Unassembled WGS sequence"/>
</dbReference>
<dbReference type="RefSeq" id="WP_075869160.1">
    <property type="nucleotide sequence ID" value="NZ_CALYQA010000009.1"/>
</dbReference>
<dbReference type="OrthoDB" id="5497289at2"/>
<dbReference type="Pfam" id="PF10137">
    <property type="entry name" value="CAP12-PCTIR_TIR"/>
    <property type="match status" value="1"/>
</dbReference>
<protein>
    <submittedName>
        <fullName evidence="2">Putative nucleotide-binding protein containing TIR-like domain-containing protein</fullName>
    </submittedName>
</protein>
<dbReference type="InterPro" id="IPR019302">
    <property type="entry name" value="CAP12/PCTIR_TIR_dom"/>
</dbReference>
<accession>A0A1R0FAQ2</accession>
<dbReference type="AlphaFoldDB" id="A0A1R0FAQ2"/>
<organism evidence="2 3">
    <name type="scientific">Bartonella apis</name>
    <dbReference type="NCBI Taxonomy" id="1686310"/>
    <lineage>
        <taxon>Bacteria</taxon>
        <taxon>Pseudomonadati</taxon>
        <taxon>Pseudomonadota</taxon>
        <taxon>Alphaproteobacteria</taxon>
        <taxon>Hyphomicrobiales</taxon>
        <taxon>Bartonellaceae</taxon>
        <taxon>Bartonella</taxon>
    </lineage>
</organism>
<proteinExistence type="predicted"/>
<name>A0A1R0FAQ2_9HYPH</name>
<reference evidence="2 3" key="1">
    <citation type="submission" date="2016-12" db="EMBL/GenBank/DDBJ databases">
        <title>Comparative genomics of Bartonella apis.</title>
        <authorList>
            <person name="Engel P."/>
        </authorList>
    </citation>
    <scope>NUCLEOTIDE SEQUENCE [LARGE SCALE GENOMIC DNA]</scope>
    <source>
        <strain evidence="2 3">PEB0149</strain>
    </source>
</reference>